<dbReference type="RefSeq" id="WP_158028379.1">
    <property type="nucleotide sequence ID" value="NZ_BMHG01000001.1"/>
</dbReference>
<organism evidence="2 3">
    <name type="scientific">Pseudoclavibacter endophyticus</name>
    <dbReference type="NCBI Taxonomy" id="1778590"/>
    <lineage>
        <taxon>Bacteria</taxon>
        <taxon>Bacillati</taxon>
        <taxon>Actinomycetota</taxon>
        <taxon>Actinomycetes</taxon>
        <taxon>Micrococcales</taxon>
        <taxon>Microbacteriaceae</taxon>
        <taxon>Pseudoclavibacter</taxon>
    </lineage>
</organism>
<evidence type="ECO:0000256" key="1">
    <source>
        <dbReference type="SAM" id="SignalP"/>
    </source>
</evidence>
<feature type="chain" id="PRO_5039466244" evidence="1">
    <location>
        <begin position="26"/>
        <end position="335"/>
    </location>
</feature>
<dbReference type="Gene3D" id="3.40.50.2300">
    <property type="match status" value="2"/>
</dbReference>
<dbReference type="PANTHER" id="PTHR35271">
    <property type="entry name" value="ABC TRANSPORTER, SUBSTRATE-BINDING LIPOPROTEIN-RELATED"/>
    <property type="match status" value="1"/>
</dbReference>
<protein>
    <submittedName>
        <fullName evidence="2">ABC transporter substrate-binding protein</fullName>
    </submittedName>
</protein>
<accession>A0A6H9WTP8</accession>
<dbReference type="PROSITE" id="PS51257">
    <property type="entry name" value="PROKAR_LIPOPROTEIN"/>
    <property type="match status" value="1"/>
</dbReference>
<dbReference type="SUPFAM" id="SSF53822">
    <property type="entry name" value="Periplasmic binding protein-like I"/>
    <property type="match status" value="1"/>
</dbReference>
<keyword evidence="1" id="KW-0732">Signal</keyword>
<comment type="caution">
    <text evidence="2">The sequence shown here is derived from an EMBL/GenBank/DDBJ whole genome shotgun (WGS) entry which is preliminary data.</text>
</comment>
<sequence>MRRSRSVLATVGLAAATALTLTACAGGGDAPAETGGDGSAGGESFSIGISQLAQHPALDAAAEGFQAAFDEAGIDADFDLQNANGEQATATTIAQTFQTSGKDLILAIATPAAQAAAQAIADAPVLFTAVTDPQEAGLVESNDAPGGNVTGTTDLNPVADQLALLKEIMPDAQSVGIIYSSGEVNSQVQVDLAKEAADELGITISEATVTNASEVATAAQTLGDVDAIYVPTDNRVTEAFETVVQYAEDNQVPLFGSEVDQVARGAIATLGLDYYELGYQTGEMAIRILTEDADPASMPVETLSEFLLNVNPGAAERMGITVPEDVLGRADETIE</sequence>
<feature type="signal peptide" evidence="1">
    <location>
        <begin position="1"/>
        <end position="25"/>
    </location>
</feature>
<dbReference type="Pfam" id="PF04392">
    <property type="entry name" value="ABC_sub_bind"/>
    <property type="match status" value="1"/>
</dbReference>
<name>A0A6H9WTP8_9MICO</name>
<keyword evidence="3" id="KW-1185">Reference proteome</keyword>
<evidence type="ECO:0000313" key="2">
    <source>
        <dbReference type="EMBL" id="KAB1649794.1"/>
    </source>
</evidence>
<dbReference type="AlphaFoldDB" id="A0A6H9WTP8"/>
<dbReference type="InterPro" id="IPR007487">
    <property type="entry name" value="ABC_transpt-TYRBP-like"/>
</dbReference>
<dbReference type="InterPro" id="IPR028082">
    <property type="entry name" value="Peripla_BP_I"/>
</dbReference>
<reference evidence="2 3" key="1">
    <citation type="submission" date="2019-09" db="EMBL/GenBank/DDBJ databases">
        <title>Phylogeny of genus Pseudoclavibacter and closely related genus.</title>
        <authorList>
            <person name="Li Y."/>
        </authorList>
    </citation>
    <scope>NUCLEOTIDE SEQUENCE [LARGE SCALE GENOMIC DNA]</scope>
    <source>
        <strain evidence="2 3">EGI 60007</strain>
    </source>
</reference>
<dbReference type="OrthoDB" id="9776955at2"/>
<dbReference type="CDD" id="cd06325">
    <property type="entry name" value="PBP1_ABC_unchar_transporter"/>
    <property type="match status" value="1"/>
</dbReference>
<proteinExistence type="predicted"/>
<dbReference type="Proteomes" id="UP000431744">
    <property type="component" value="Unassembled WGS sequence"/>
</dbReference>
<dbReference type="PANTHER" id="PTHR35271:SF1">
    <property type="entry name" value="ABC TRANSPORTER, SUBSTRATE-BINDING LIPOPROTEIN"/>
    <property type="match status" value="1"/>
</dbReference>
<dbReference type="EMBL" id="WBJY01000001">
    <property type="protein sequence ID" value="KAB1649794.1"/>
    <property type="molecule type" value="Genomic_DNA"/>
</dbReference>
<evidence type="ECO:0000313" key="3">
    <source>
        <dbReference type="Proteomes" id="UP000431744"/>
    </source>
</evidence>
<gene>
    <name evidence="2" type="ORF">F8O04_06070</name>
</gene>